<dbReference type="SUPFAM" id="SSF69047">
    <property type="entry name" value="Hypothetical protein YjbJ"/>
    <property type="match status" value="1"/>
</dbReference>
<dbReference type="InterPro" id="IPR036629">
    <property type="entry name" value="YjbJ_sf"/>
</dbReference>
<dbReference type="Gene3D" id="1.10.1470.10">
    <property type="entry name" value="YjbJ"/>
    <property type="match status" value="1"/>
</dbReference>
<feature type="region of interest" description="Disordered" evidence="2">
    <location>
        <begin position="1"/>
        <end position="30"/>
    </location>
</feature>
<evidence type="ECO:0000256" key="2">
    <source>
        <dbReference type="SAM" id="MobiDB-lite"/>
    </source>
</evidence>
<dbReference type="RefSeq" id="WP_109229719.1">
    <property type="nucleotide sequence ID" value="NZ_PYHR01000002.1"/>
</dbReference>
<keyword evidence="5" id="KW-1185">Reference proteome</keyword>
<feature type="domain" description="CsbD-like" evidence="3">
    <location>
        <begin position="5"/>
        <end position="55"/>
    </location>
</feature>
<comment type="similarity">
    <text evidence="1">Belongs to the UPF0337 (CsbD) family.</text>
</comment>
<evidence type="ECO:0000313" key="5">
    <source>
        <dbReference type="Proteomes" id="UP000245166"/>
    </source>
</evidence>
<dbReference type="Pfam" id="PF05532">
    <property type="entry name" value="CsbD"/>
    <property type="match status" value="1"/>
</dbReference>
<dbReference type="AlphaFoldDB" id="A0A2U1ZWI2"/>
<dbReference type="Proteomes" id="UP000245166">
    <property type="component" value="Unassembled WGS sequence"/>
</dbReference>
<evidence type="ECO:0000259" key="3">
    <source>
        <dbReference type="Pfam" id="PF05532"/>
    </source>
</evidence>
<gene>
    <name evidence="4" type="ORF">C8046_12375</name>
</gene>
<accession>A0A2U1ZWI2</accession>
<sequence length="70" mass="6987">MGLGDKLGNAGQDGAGRAKEAAGALTGNDDLKREGKADQAAAAAKDALEDAKDAVAGAVDNLKDKFSKKD</sequence>
<proteinExistence type="inferred from homology"/>
<comment type="caution">
    <text evidence="4">The sequence shown here is derived from an EMBL/GenBank/DDBJ whole genome shotgun (WGS) entry which is preliminary data.</text>
</comment>
<organism evidence="4 5">
    <name type="scientific">Serinibacter arcticus</name>
    <dbReference type="NCBI Taxonomy" id="1655435"/>
    <lineage>
        <taxon>Bacteria</taxon>
        <taxon>Bacillati</taxon>
        <taxon>Actinomycetota</taxon>
        <taxon>Actinomycetes</taxon>
        <taxon>Micrococcales</taxon>
        <taxon>Beutenbergiaceae</taxon>
        <taxon>Serinibacter</taxon>
    </lineage>
</organism>
<name>A0A2U1ZWI2_9MICO</name>
<dbReference type="InterPro" id="IPR008462">
    <property type="entry name" value="CsbD"/>
</dbReference>
<protein>
    <submittedName>
        <fullName evidence="4">CsbD family protein</fullName>
    </submittedName>
</protein>
<dbReference type="EMBL" id="PYHR01000002">
    <property type="protein sequence ID" value="PWD51338.1"/>
    <property type="molecule type" value="Genomic_DNA"/>
</dbReference>
<evidence type="ECO:0000313" key="4">
    <source>
        <dbReference type="EMBL" id="PWD51338.1"/>
    </source>
</evidence>
<evidence type="ECO:0000256" key="1">
    <source>
        <dbReference type="ARBA" id="ARBA00009129"/>
    </source>
</evidence>
<dbReference type="OrthoDB" id="2143260at2"/>
<reference evidence="4 5" key="1">
    <citation type="submission" date="2018-03" db="EMBL/GenBank/DDBJ databases">
        <title>Genome assembly of novel Miniimonas species PCH200.</title>
        <authorList>
            <person name="Thakur V."/>
            <person name="Kumar V."/>
            <person name="Singh D."/>
        </authorList>
    </citation>
    <scope>NUCLEOTIDE SEQUENCE [LARGE SCALE GENOMIC DNA]</scope>
    <source>
        <strain evidence="4 5">PCH200</strain>
    </source>
</reference>